<organism evidence="2 3">
    <name type="scientific">Ladona fulva</name>
    <name type="common">Scarce chaser dragonfly</name>
    <name type="synonym">Libellula fulva</name>
    <dbReference type="NCBI Taxonomy" id="123851"/>
    <lineage>
        <taxon>Eukaryota</taxon>
        <taxon>Metazoa</taxon>
        <taxon>Ecdysozoa</taxon>
        <taxon>Arthropoda</taxon>
        <taxon>Hexapoda</taxon>
        <taxon>Insecta</taxon>
        <taxon>Pterygota</taxon>
        <taxon>Palaeoptera</taxon>
        <taxon>Odonata</taxon>
        <taxon>Epiprocta</taxon>
        <taxon>Anisoptera</taxon>
        <taxon>Libelluloidea</taxon>
        <taxon>Libellulidae</taxon>
        <taxon>Ladona</taxon>
    </lineage>
</organism>
<dbReference type="EMBL" id="KZ308629">
    <property type="protein sequence ID" value="KAG8232551.1"/>
    <property type="molecule type" value="Genomic_DNA"/>
</dbReference>
<name>A0A8K0P3Q9_LADFU</name>
<evidence type="ECO:0000256" key="1">
    <source>
        <dbReference type="SAM" id="MobiDB-lite"/>
    </source>
</evidence>
<sequence>MEGVGIFYISGDGQTILCDCGAAQQTIDHILNFCAIKKLDGGLEELNGLTPVGLQWLQNLDIDDEKRERDDSSGGVLSILSEAGSEHPLITCNIIEILWQYRMLLFLPHSPLQISAHPEKRTAVMSNQSPPHHRFPSGLFLEGVVVVQVQRHHPSDAEPCVAPGEPEERMNAYTQNSSKDALQCALGVLKQPPEEQQGPSWNGDVGQSR</sequence>
<gene>
    <name evidence="2" type="ORF">J437_LFUL012901</name>
</gene>
<evidence type="ECO:0000313" key="2">
    <source>
        <dbReference type="EMBL" id="KAG8232551.1"/>
    </source>
</evidence>
<proteinExistence type="predicted"/>
<accession>A0A8K0P3Q9</accession>
<dbReference type="AlphaFoldDB" id="A0A8K0P3Q9"/>
<reference evidence="2" key="1">
    <citation type="submission" date="2013-04" db="EMBL/GenBank/DDBJ databases">
        <authorList>
            <person name="Qu J."/>
            <person name="Murali S.C."/>
            <person name="Bandaranaike D."/>
            <person name="Bellair M."/>
            <person name="Blankenburg K."/>
            <person name="Chao H."/>
            <person name="Dinh H."/>
            <person name="Doddapaneni H."/>
            <person name="Downs B."/>
            <person name="Dugan-Rocha S."/>
            <person name="Elkadiri S."/>
            <person name="Gnanaolivu R.D."/>
            <person name="Hernandez B."/>
            <person name="Javaid M."/>
            <person name="Jayaseelan J.C."/>
            <person name="Lee S."/>
            <person name="Li M."/>
            <person name="Ming W."/>
            <person name="Munidasa M."/>
            <person name="Muniz J."/>
            <person name="Nguyen L."/>
            <person name="Ongeri F."/>
            <person name="Osuji N."/>
            <person name="Pu L.-L."/>
            <person name="Puazo M."/>
            <person name="Qu C."/>
            <person name="Quiroz J."/>
            <person name="Raj R."/>
            <person name="Weissenberger G."/>
            <person name="Xin Y."/>
            <person name="Zou X."/>
            <person name="Han Y."/>
            <person name="Richards S."/>
            <person name="Worley K."/>
            <person name="Muzny D."/>
            <person name="Gibbs R."/>
        </authorList>
    </citation>
    <scope>NUCLEOTIDE SEQUENCE</scope>
    <source>
        <strain evidence="2">Sampled in the wild</strain>
    </source>
</reference>
<reference evidence="2" key="2">
    <citation type="submission" date="2017-10" db="EMBL/GenBank/DDBJ databases">
        <title>Ladona fulva Genome sequencing and assembly.</title>
        <authorList>
            <person name="Murali S."/>
            <person name="Richards S."/>
            <person name="Bandaranaike D."/>
            <person name="Bellair M."/>
            <person name="Blankenburg K."/>
            <person name="Chao H."/>
            <person name="Dinh H."/>
            <person name="Doddapaneni H."/>
            <person name="Dugan-Rocha S."/>
            <person name="Elkadiri S."/>
            <person name="Gnanaolivu R."/>
            <person name="Hernandez B."/>
            <person name="Skinner E."/>
            <person name="Javaid M."/>
            <person name="Lee S."/>
            <person name="Li M."/>
            <person name="Ming W."/>
            <person name="Munidasa M."/>
            <person name="Muniz J."/>
            <person name="Nguyen L."/>
            <person name="Hughes D."/>
            <person name="Osuji N."/>
            <person name="Pu L.-L."/>
            <person name="Puazo M."/>
            <person name="Qu C."/>
            <person name="Quiroz J."/>
            <person name="Raj R."/>
            <person name="Weissenberger G."/>
            <person name="Xin Y."/>
            <person name="Zou X."/>
            <person name="Han Y."/>
            <person name="Worley K."/>
            <person name="Muzny D."/>
            <person name="Gibbs R."/>
        </authorList>
    </citation>
    <scope>NUCLEOTIDE SEQUENCE</scope>
    <source>
        <strain evidence="2">Sampled in the wild</strain>
    </source>
</reference>
<feature type="compositionally biased region" description="Polar residues" evidence="1">
    <location>
        <begin position="197"/>
        <end position="209"/>
    </location>
</feature>
<protein>
    <submittedName>
        <fullName evidence="2">Uncharacterized protein</fullName>
    </submittedName>
</protein>
<dbReference type="Proteomes" id="UP000792457">
    <property type="component" value="Unassembled WGS sequence"/>
</dbReference>
<keyword evidence="3" id="KW-1185">Reference proteome</keyword>
<feature type="region of interest" description="Disordered" evidence="1">
    <location>
        <begin position="155"/>
        <end position="209"/>
    </location>
</feature>
<evidence type="ECO:0000313" key="3">
    <source>
        <dbReference type="Proteomes" id="UP000792457"/>
    </source>
</evidence>
<comment type="caution">
    <text evidence="2">The sequence shown here is derived from an EMBL/GenBank/DDBJ whole genome shotgun (WGS) entry which is preliminary data.</text>
</comment>